<protein>
    <submittedName>
        <fullName evidence="1">Selenide, water dikinase</fullName>
    </submittedName>
</protein>
<keyword evidence="1" id="KW-0418">Kinase</keyword>
<dbReference type="InterPro" id="IPR036676">
    <property type="entry name" value="PurM-like_C_sf"/>
</dbReference>
<sequence length="74" mass="7687">MGFTVTGLTDAEPIGQSGARPGDALILTRGIGTGVILAAEMQRAAPGAVVAGALAQMVRPRAQRRGCWRPMPMR</sequence>
<dbReference type="KEGG" id="daa:AKL17_3760"/>
<evidence type="ECO:0000313" key="1">
    <source>
        <dbReference type="EMBL" id="AMY70982.1"/>
    </source>
</evidence>
<organism evidence="1 2">
    <name type="scientific">Frigidibacter mobilis</name>
    <dbReference type="NCBI Taxonomy" id="1335048"/>
    <lineage>
        <taxon>Bacteria</taxon>
        <taxon>Pseudomonadati</taxon>
        <taxon>Pseudomonadota</taxon>
        <taxon>Alphaproteobacteria</taxon>
        <taxon>Rhodobacterales</taxon>
        <taxon>Paracoccaceae</taxon>
        <taxon>Frigidibacter</taxon>
    </lineage>
</organism>
<keyword evidence="2" id="KW-1185">Reference proteome</keyword>
<dbReference type="STRING" id="1335048.AKL17_3760"/>
<accession>A0A159Z6J6</accession>
<dbReference type="AlphaFoldDB" id="A0A159Z6J6"/>
<proteinExistence type="predicted"/>
<dbReference type="EMBL" id="CP012661">
    <property type="protein sequence ID" value="AMY70982.1"/>
    <property type="molecule type" value="Genomic_DNA"/>
</dbReference>
<evidence type="ECO:0000313" key="2">
    <source>
        <dbReference type="Proteomes" id="UP000076128"/>
    </source>
</evidence>
<reference evidence="1 2" key="1">
    <citation type="submission" date="2015-09" db="EMBL/GenBank/DDBJ databases">
        <title>Complete genome sequence of Defluviimonas alba cai42t isolated from an oilfield in Xinjiang.</title>
        <authorList>
            <person name="Geng S."/>
            <person name="Pan X."/>
            <person name="Wu X."/>
        </authorList>
    </citation>
    <scope>NUCLEOTIDE SEQUENCE [LARGE SCALE GENOMIC DNA]</scope>
    <source>
        <strain evidence="2">cai42</strain>
    </source>
</reference>
<name>A0A159Z6J6_9RHOB</name>
<dbReference type="GO" id="GO:0016301">
    <property type="term" value="F:kinase activity"/>
    <property type="evidence" value="ECO:0007669"/>
    <property type="project" value="UniProtKB-KW"/>
</dbReference>
<gene>
    <name evidence="1" type="ORF">AKL17_3760</name>
</gene>
<dbReference type="Gene3D" id="3.90.650.10">
    <property type="entry name" value="PurM-like C-terminal domain"/>
    <property type="match status" value="1"/>
</dbReference>
<dbReference type="Proteomes" id="UP000076128">
    <property type="component" value="Chromosome"/>
</dbReference>
<dbReference type="SUPFAM" id="SSF56042">
    <property type="entry name" value="PurM C-terminal domain-like"/>
    <property type="match status" value="1"/>
</dbReference>
<keyword evidence="1" id="KW-0808">Transferase</keyword>